<dbReference type="Gene3D" id="3.40.50.10600">
    <property type="entry name" value="SpoIIaa-like domains"/>
    <property type="match status" value="1"/>
</dbReference>
<proteinExistence type="predicted"/>
<dbReference type="Pfam" id="PF11964">
    <property type="entry name" value="SpoIIAA-like"/>
    <property type="match status" value="1"/>
</dbReference>
<evidence type="ECO:0000313" key="1">
    <source>
        <dbReference type="EMBL" id="SDC07457.1"/>
    </source>
</evidence>
<accession>A0A1G6ILU5</accession>
<gene>
    <name evidence="1" type="ORF">SAMN05421734_10477</name>
</gene>
<dbReference type="AlphaFoldDB" id="A0A1G6ILU5"/>
<name>A0A1G6ILU5_9BACI</name>
<dbReference type="Proteomes" id="UP000242949">
    <property type="component" value="Unassembled WGS sequence"/>
</dbReference>
<keyword evidence="2" id="KW-1185">Reference proteome</keyword>
<reference evidence="2" key="1">
    <citation type="submission" date="2016-09" db="EMBL/GenBank/DDBJ databases">
        <authorList>
            <person name="Varghese N."/>
            <person name="Submissions S."/>
        </authorList>
    </citation>
    <scope>NUCLEOTIDE SEQUENCE [LARGE SCALE GENOMIC DNA]</scope>
    <source>
        <strain evidence="2">S5</strain>
    </source>
</reference>
<dbReference type="SUPFAM" id="SSF52091">
    <property type="entry name" value="SpoIIaa-like"/>
    <property type="match status" value="1"/>
</dbReference>
<sequence length="117" mass="13657">MLKKLNSSEANILEYEVTDGMSKAENDMLLRDLTQTMDKFGKVKLLVKLNDISVTEMEGFKERYIFAKEHLDKISKYAIVTDMKVAEAIQKVIDPITEMELKTFPPERENEARQWLR</sequence>
<evidence type="ECO:0000313" key="2">
    <source>
        <dbReference type="Proteomes" id="UP000242949"/>
    </source>
</evidence>
<dbReference type="EMBL" id="FMYI01000004">
    <property type="protein sequence ID" value="SDC07457.1"/>
    <property type="molecule type" value="Genomic_DNA"/>
</dbReference>
<dbReference type="InterPro" id="IPR038396">
    <property type="entry name" value="SpoIIAA-like_sf"/>
</dbReference>
<dbReference type="InterPro" id="IPR036513">
    <property type="entry name" value="STAS_dom_sf"/>
</dbReference>
<dbReference type="InterPro" id="IPR021866">
    <property type="entry name" value="SpoIIAA-like"/>
</dbReference>
<protein>
    <submittedName>
        <fullName evidence="1">SpoIIAA-like</fullName>
    </submittedName>
</protein>
<organism evidence="1 2">
    <name type="scientific">Pelagirhabdus alkalitolerans</name>
    <dbReference type="NCBI Taxonomy" id="1612202"/>
    <lineage>
        <taxon>Bacteria</taxon>
        <taxon>Bacillati</taxon>
        <taxon>Bacillota</taxon>
        <taxon>Bacilli</taxon>
        <taxon>Bacillales</taxon>
        <taxon>Bacillaceae</taxon>
        <taxon>Pelagirhabdus</taxon>
    </lineage>
</organism>
<dbReference type="RefSeq" id="WP_176759239.1">
    <property type="nucleotide sequence ID" value="NZ_FMYI01000004.1"/>
</dbReference>